<reference evidence="1" key="1">
    <citation type="journal article" date="2020" name="Stud. Mycol.">
        <title>101 Dothideomycetes genomes: a test case for predicting lifestyles and emergence of pathogens.</title>
        <authorList>
            <person name="Haridas S."/>
            <person name="Albert R."/>
            <person name="Binder M."/>
            <person name="Bloem J."/>
            <person name="Labutti K."/>
            <person name="Salamov A."/>
            <person name="Andreopoulos B."/>
            <person name="Baker S."/>
            <person name="Barry K."/>
            <person name="Bills G."/>
            <person name="Bluhm B."/>
            <person name="Cannon C."/>
            <person name="Castanera R."/>
            <person name="Culley D."/>
            <person name="Daum C."/>
            <person name="Ezra D."/>
            <person name="Gonzalez J."/>
            <person name="Henrissat B."/>
            <person name="Kuo A."/>
            <person name="Liang C."/>
            <person name="Lipzen A."/>
            <person name="Lutzoni F."/>
            <person name="Magnuson J."/>
            <person name="Mondo S."/>
            <person name="Nolan M."/>
            <person name="Ohm R."/>
            <person name="Pangilinan J."/>
            <person name="Park H.-J."/>
            <person name="Ramirez L."/>
            <person name="Alfaro M."/>
            <person name="Sun H."/>
            <person name="Tritt A."/>
            <person name="Yoshinaga Y."/>
            <person name="Zwiers L.-H."/>
            <person name="Turgeon B."/>
            <person name="Goodwin S."/>
            <person name="Spatafora J."/>
            <person name="Crous P."/>
            <person name="Grigoriev I."/>
        </authorList>
    </citation>
    <scope>NUCLEOTIDE SEQUENCE</scope>
    <source>
        <strain evidence="1">CBS 130266</strain>
    </source>
</reference>
<sequence length="250" mass="28863">MTDTTSRTPETKCLFLELPQEIRDLIYELALATNPIRFYRPPSETRHGLLPLVLANRQIYAESLELTYSENMFKFYGYTNTGWHFAADAAMSFLDLVPPWTLPWIRHVHLTITEREMLFSLETTIFPRVDALKDKITLQHLSLPFPNALHRFGAPGMAICWYHERTHYAHLFDTLVMKKLCSITNLKGLSIAVHNYEGTDKDEDLEAIGIFRSRMLKNGANLGSHEILVEECRNEPLDDGRDACYAPIRY</sequence>
<gene>
    <name evidence="1" type="ORF">EJ08DRAFT_717421</name>
</gene>
<name>A0A9P4TXN2_9PEZI</name>
<organism evidence="1 2">
    <name type="scientific">Tothia fuscella</name>
    <dbReference type="NCBI Taxonomy" id="1048955"/>
    <lineage>
        <taxon>Eukaryota</taxon>
        <taxon>Fungi</taxon>
        <taxon>Dikarya</taxon>
        <taxon>Ascomycota</taxon>
        <taxon>Pezizomycotina</taxon>
        <taxon>Dothideomycetes</taxon>
        <taxon>Pleosporomycetidae</taxon>
        <taxon>Venturiales</taxon>
        <taxon>Cylindrosympodiaceae</taxon>
        <taxon>Tothia</taxon>
    </lineage>
</organism>
<dbReference type="PANTHER" id="PTHR42085:SF1">
    <property type="entry name" value="F-BOX DOMAIN-CONTAINING PROTEIN"/>
    <property type="match status" value="1"/>
</dbReference>
<dbReference type="EMBL" id="MU007047">
    <property type="protein sequence ID" value="KAF2429426.1"/>
    <property type="molecule type" value="Genomic_DNA"/>
</dbReference>
<evidence type="ECO:0000313" key="2">
    <source>
        <dbReference type="Proteomes" id="UP000800235"/>
    </source>
</evidence>
<proteinExistence type="predicted"/>
<evidence type="ECO:0000313" key="1">
    <source>
        <dbReference type="EMBL" id="KAF2429426.1"/>
    </source>
</evidence>
<dbReference type="InterPro" id="IPR038883">
    <property type="entry name" value="AN11006-like"/>
</dbReference>
<keyword evidence="2" id="KW-1185">Reference proteome</keyword>
<protein>
    <submittedName>
        <fullName evidence="1">Uncharacterized protein</fullName>
    </submittedName>
</protein>
<accession>A0A9P4TXN2</accession>
<dbReference type="AlphaFoldDB" id="A0A9P4TXN2"/>
<dbReference type="Proteomes" id="UP000800235">
    <property type="component" value="Unassembled WGS sequence"/>
</dbReference>
<dbReference type="OrthoDB" id="5272396at2759"/>
<dbReference type="PANTHER" id="PTHR42085">
    <property type="entry name" value="F-BOX DOMAIN-CONTAINING PROTEIN"/>
    <property type="match status" value="1"/>
</dbReference>
<comment type="caution">
    <text evidence="1">The sequence shown here is derived from an EMBL/GenBank/DDBJ whole genome shotgun (WGS) entry which is preliminary data.</text>
</comment>